<dbReference type="RefSeq" id="WP_166395241.1">
    <property type="nucleotide sequence ID" value="NZ_CP045121.1"/>
</dbReference>
<feature type="compositionally biased region" description="Basic and acidic residues" evidence="1">
    <location>
        <begin position="1"/>
        <end position="12"/>
    </location>
</feature>
<dbReference type="NCBIfam" id="NF033684">
    <property type="entry name" value="suffix_2_RND"/>
    <property type="match status" value="1"/>
</dbReference>
<evidence type="ECO:0000256" key="2">
    <source>
        <dbReference type="SAM" id="Phobius"/>
    </source>
</evidence>
<gene>
    <name evidence="3" type="ORF">GBA65_02490</name>
</gene>
<feature type="transmembrane region" description="Helical" evidence="2">
    <location>
        <begin position="68"/>
        <end position="89"/>
    </location>
</feature>
<keyword evidence="2" id="KW-1133">Transmembrane helix</keyword>
<proteinExistence type="predicted"/>
<keyword evidence="2" id="KW-0472">Membrane</keyword>
<dbReference type="InterPro" id="IPR047961">
    <property type="entry name" value="Transp_suffix-like"/>
</dbReference>
<accession>A0A6G8PT03</accession>
<feature type="transmembrane region" description="Helical" evidence="2">
    <location>
        <begin position="37"/>
        <end position="62"/>
    </location>
</feature>
<feature type="compositionally biased region" description="Gly residues" evidence="1">
    <location>
        <begin position="14"/>
        <end position="23"/>
    </location>
</feature>
<dbReference type="KEGG" id="rmar:GBA65_02490"/>
<name>A0A6G8PT03_9ACTN</name>
<evidence type="ECO:0000313" key="4">
    <source>
        <dbReference type="Proteomes" id="UP000502706"/>
    </source>
</evidence>
<dbReference type="Proteomes" id="UP000502706">
    <property type="component" value="Chromosome"/>
</dbReference>
<evidence type="ECO:0000313" key="3">
    <source>
        <dbReference type="EMBL" id="QIN77560.1"/>
    </source>
</evidence>
<protein>
    <submittedName>
        <fullName evidence="3">Transporter suffix domain-containing protein</fullName>
    </submittedName>
</protein>
<feature type="region of interest" description="Disordered" evidence="1">
    <location>
        <begin position="1"/>
        <end position="31"/>
    </location>
</feature>
<organism evidence="3 4">
    <name type="scientific">Rubrobacter marinus</name>
    <dbReference type="NCBI Taxonomy" id="2653852"/>
    <lineage>
        <taxon>Bacteria</taxon>
        <taxon>Bacillati</taxon>
        <taxon>Actinomycetota</taxon>
        <taxon>Rubrobacteria</taxon>
        <taxon>Rubrobacterales</taxon>
        <taxon>Rubrobacteraceae</taxon>
        <taxon>Rubrobacter</taxon>
    </lineage>
</organism>
<keyword evidence="2" id="KW-0812">Transmembrane</keyword>
<dbReference type="AlphaFoldDB" id="A0A6G8PT03"/>
<keyword evidence="4" id="KW-1185">Reference proteome</keyword>
<reference evidence="3 4" key="1">
    <citation type="submission" date="2019-10" db="EMBL/GenBank/DDBJ databases">
        <title>Rubrobacter sp nov SCSIO 52915 isolated from a deep-sea sediment in the South China Sea.</title>
        <authorList>
            <person name="Chen R.W."/>
        </authorList>
    </citation>
    <scope>NUCLEOTIDE SEQUENCE [LARGE SCALE GENOMIC DNA]</scope>
    <source>
        <strain evidence="3 4">SCSIO 52915</strain>
    </source>
</reference>
<sequence>MVGQEARKRPEEGPAGGVAGPPGSGDSSRSRGGWRTWVLVLGVFVIPILLYAAIPAVAALAIPPGRKVALSAALVVVAEGTFFVSALVLGREAVRRYRRYLDPRTWFRRTPRG</sequence>
<evidence type="ECO:0000256" key="1">
    <source>
        <dbReference type="SAM" id="MobiDB-lite"/>
    </source>
</evidence>
<dbReference type="EMBL" id="CP045121">
    <property type="protein sequence ID" value="QIN77560.1"/>
    <property type="molecule type" value="Genomic_DNA"/>
</dbReference>